<accession>T0PSM1</accession>
<dbReference type="InterPro" id="IPR032675">
    <property type="entry name" value="LRR_dom_sf"/>
</dbReference>
<dbReference type="EMBL" id="JH767194">
    <property type="protein sequence ID" value="EQC28469.1"/>
    <property type="molecule type" value="Genomic_DNA"/>
</dbReference>
<dbReference type="Proteomes" id="UP000030762">
    <property type="component" value="Unassembled WGS sequence"/>
</dbReference>
<dbReference type="OrthoDB" id="10325523at2759"/>
<evidence type="ECO:0008006" key="3">
    <source>
        <dbReference type="Google" id="ProtNLM"/>
    </source>
</evidence>
<proteinExistence type="predicted"/>
<gene>
    <name evidence="1" type="ORF">SDRG_13797</name>
</gene>
<keyword evidence="2" id="KW-1185">Reference proteome</keyword>
<dbReference type="SUPFAM" id="SSF52047">
    <property type="entry name" value="RNI-like"/>
    <property type="match status" value="1"/>
</dbReference>
<dbReference type="VEuPathDB" id="FungiDB:SDRG_13797"/>
<dbReference type="InParanoid" id="T0PSM1"/>
<reference evidence="1 2" key="1">
    <citation type="submission" date="2012-04" db="EMBL/GenBank/DDBJ databases">
        <title>The Genome Sequence of Saprolegnia declina VS20.</title>
        <authorList>
            <consortium name="The Broad Institute Genome Sequencing Platform"/>
            <person name="Russ C."/>
            <person name="Nusbaum C."/>
            <person name="Tyler B."/>
            <person name="van West P."/>
            <person name="Dieguez-Uribeondo J."/>
            <person name="de Bruijn I."/>
            <person name="Tripathy S."/>
            <person name="Jiang R."/>
            <person name="Young S.K."/>
            <person name="Zeng Q."/>
            <person name="Gargeya S."/>
            <person name="Fitzgerald M."/>
            <person name="Haas B."/>
            <person name="Abouelleil A."/>
            <person name="Alvarado L."/>
            <person name="Arachchi H.M."/>
            <person name="Berlin A."/>
            <person name="Chapman S.B."/>
            <person name="Goldberg J."/>
            <person name="Griggs A."/>
            <person name="Gujja S."/>
            <person name="Hansen M."/>
            <person name="Howarth C."/>
            <person name="Imamovic A."/>
            <person name="Larimer J."/>
            <person name="McCowen C."/>
            <person name="Montmayeur A."/>
            <person name="Murphy C."/>
            <person name="Neiman D."/>
            <person name="Pearson M."/>
            <person name="Priest M."/>
            <person name="Roberts A."/>
            <person name="Saif S."/>
            <person name="Shea T."/>
            <person name="Sisk P."/>
            <person name="Sykes S."/>
            <person name="Wortman J."/>
            <person name="Nusbaum C."/>
            <person name="Birren B."/>
        </authorList>
    </citation>
    <scope>NUCLEOTIDE SEQUENCE [LARGE SCALE GENOMIC DNA]</scope>
    <source>
        <strain evidence="1 2">VS20</strain>
    </source>
</reference>
<dbReference type="RefSeq" id="XP_008618117.1">
    <property type="nucleotide sequence ID" value="XM_008619895.1"/>
</dbReference>
<dbReference type="AlphaFoldDB" id="T0PSM1"/>
<dbReference type="Gene3D" id="3.80.10.10">
    <property type="entry name" value="Ribonuclease Inhibitor"/>
    <property type="match status" value="1"/>
</dbReference>
<name>T0PSM1_SAPDV</name>
<dbReference type="OMA" id="ITRVRFP"/>
<organism evidence="1 2">
    <name type="scientific">Saprolegnia diclina (strain VS20)</name>
    <dbReference type="NCBI Taxonomy" id="1156394"/>
    <lineage>
        <taxon>Eukaryota</taxon>
        <taxon>Sar</taxon>
        <taxon>Stramenopiles</taxon>
        <taxon>Oomycota</taxon>
        <taxon>Saprolegniomycetes</taxon>
        <taxon>Saprolegniales</taxon>
        <taxon>Saprolegniaceae</taxon>
        <taxon>Saprolegnia</taxon>
    </lineage>
</organism>
<sequence>MRTVLSPELIELVALFLSDDLPAFVAALAPWGRTPALKAFVRLQHCADVAVAWPLVTIHHSLAPATRNALRGALTLRPAIEVVMPRDINMALLVAPYGDCITRVRFPGLHPMTAVDGYAMRDALLALPRLRSLELSPQIFAPSDAYLNALLETLEHKHLTALHLHAEMPRGEVFLDRQFAINLVRWLQRPSHRCLSLRSVRVRLDDDPVLLHALRDAIQLHPQLSAQLVHVDIFDEYVLHGERLPQVFRPQRWASSLVASLEPRPVDRMARAIATPKGDAPACSYIVEAVDAPSLPTFLVTSHGTLQEMSKLLTQTLPTLPWLRLVHLHKTTGDDLARLVEVLPRCQRLSHLVLSGPNLTPPVVATLLRRLPQCPSIRWLGLQNHTCTRSELMAMDGWQHCVRRLEYMELSCSRWSLQDKAAVLSDAQRHMKAATIVIHASPRTSRWGLRRLFSN</sequence>
<evidence type="ECO:0000313" key="2">
    <source>
        <dbReference type="Proteomes" id="UP000030762"/>
    </source>
</evidence>
<protein>
    <recommendedName>
        <fullName evidence="3">F-box domain-containing protein</fullName>
    </recommendedName>
</protein>
<dbReference type="GeneID" id="19954524"/>
<evidence type="ECO:0000313" key="1">
    <source>
        <dbReference type="EMBL" id="EQC28469.1"/>
    </source>
</evidence>